<proteinExistence type="predicted"/>
<protein>
    <submittedName>
        <fullName evidence="2">Uncharacterized protein</fullName>
    </submittedName>
</protein>
<evidence type="ECO:0000256" key="1">
    <source>
        <dbReference type="SAM" id="MobiDB-lite"/>
    </source>
</evidence>
<name>A0A9X2BTH2_9PROT</name>
<comment type="caution">
    <text evidence="2">The sequence shown here is derived from an EMBL/GenBank/DDBJ whole genome shotgun (WGS) entry which is preliminary data.</text>
</comment>
<reference evidence="2" key="1">
    <citation type="submission" date="2022-04" db="EMBL/GenBank/DDBJ databases">
        <title>Roseomonas acroporae sp. nov., isolated from coral Acropora digitifera.</title>
        <authorList>
            <person name="Sun H."/>
        </authorList>
    </citation>
    <scope>NUCLEOTIDE SEQUENCE</scope>
    <source>
        <strain evidence="2">NAR14</strain>
    </source>
</reference>
<feature type="compositionally biased region" description="Basic and acidic residues" evidence="1">
    <location>
        <begin position="23"/>
        <end position="35"/>
    </location>
</feature>
<dbReference type="RefSeq" id="WP_248666723.1">
    <property type="nucleotide sequence ID" value="NZ_JALPRX010000035.1"/>
</dbReference>
<gene>
    <name evidence="2" type="ORF">M0638_09435</name>
</gene>
<dbReference type="Proteomes" id="UP001139516">
    <property type="component" value="Unassembled WGS sequence"/>
</dbReference>
<accession>A0A9X2BTH2</accession>
<sequence length="92" mass="9526">MSESIRNTDPGAGTSLGEADTPPLERAEADIERVTESSGDTLNEDDGEERAAGTVESPIPPDPGPSGDRHEEGARRGGPIDVTPTREGGSIE</sequence>
<organism evidence="2 3">
    <name type="scientific">Roseomonas acroporae</name>
    <dbReference type="NCBI Taxonomy" id="2937791"/>
    <lineage>
        <taxon>Bacteria</taxon>
        <taxon>Pseudomonadati</taxon>
        <taxon>Pseudomonadota</taxon>
        <taxon>Alphaproteobacteria</taxon>
        <taxon>Acetobacterales</taxon>
        <taxon>Roseomonadaceae</taxon>
        <taxon>Roseomonas</taxon>
    </lineage>
</organism>
<evidence type="ECO:0000313" key="3">
    <source>
        <dbReference type="Proteomes" id="UP001139516"/>
    </source>
</evidence>
<evidence type="ECO:0000313" key="2">
    <source>
        <dbReference type="EMBL" id="MCK8784603.1"/>
    </source>
</evidence>
<dbReference type="EMBL" id="JALPRX010000035">
    <property type="protein sequence ID" value="MCK8784603.1"/>
    <property type="molecule type" value="Genomic_DNA"/>
</dbReference>
<dbReference type="AlphaFoldDB" id="A0A9X2BTH2"/>
<keyword evidence="3" id="KW-1185">Reference proteome</keyword>
<feature type="region of interest" description="Disordered" evidence="1">
    <location>
        <begin position="1"/>
        <end position="92"/>
    </location>
</feature>